<dbReference type="EMBL" id="KZ678564">
    <property type="protein sequence ID" value="PSR79523.1"/>
    <property type="molecule type" value="Genomic_DNA"/>
</dbReference>
<dbReference type="InParanoid" id="A0A2T2ZYC2"/>
<dbReference type="OrthoDB" id="3473305at2759"/>
<organism evidence="1 2">
    <name type="scientific">Coniella lustricola</name>
    <dbReference type="NCBI Taxonomy" id="2025994"/>
    <lineage>
        <taxon>Eukaryota</taxon>
        <taxon>Fungi</taxon>
        <taxon>Dikarya</taxon>
        <taxon>Ascomycota</taxon>
        <taxon>Pezizomycotina</taxon>
        <taxon>Sordariomycetes</taxon>
        <taxon>Sordariomycetidae</taxon>
        <taxon>Diaporthales</taxon>
        <taxon>Schizoparmaceae</taxon>
        <taxon>Coniella</taxon>
    </lineage>
</organism>
<protein>
    <submittedName>
        <fullName evidence="1">Uncharacterized protein</fullName>
    </submittedName>
</protein>
<dbReference type="Proteomes" id="UP000241462">
    <property type="component" value="Unassembled WGS sequence"/>
</dbReference>
<sequence>RVLYIAPDHDTVCILGQHSDIPRLTGVMRSFRHEDPLGVGIKNLGLSVKGWGWAGSAMMLRQLSSGMSGGVGAAGGWDLLFRIEQLVLFMYAEQQPPPAWQDRGTSGLQAFTGTGNRCELVQCEEANPSYRWWAAGKGKQFWDREGGMIKIGENAIRVMELEFQDGW</sequence>
<dbReference type="AlphaFoldDB" id="A0A2T2ZYC2"/>
<accession>A0A2T2ZYC2</accession>
<gene>
    <name evidence="1" type="ORF">BD289DRAFT_375405</name>
</gene>
<feature type="non-terminal residue" evidence="1">
    <location>
        <position position="1"/>
    </location>
</feature>
<evidence type="ECO:0000313" key="2">
    <source>
        <dbReference type="Proteomes" id="UP000241462"/>
    </source>
</evidence>
<reference evidence="1 2" key="1">
    <citation type="journal article" date="2018" name="Mycol. Prog.">
        <title>Coniella lustricola, a new species from submerged detritus.</title>
        <authorList>
            <person name="Raudabaugh D.B."/>
            <person name="Iturriaga T."/>
            <person name="Carver A."/>
            <person name="Mondo S."/>
            <person name="Pangilinan J."/>
            <person name="Lipzen A."/>
            <person name="He G."/>
            <person name="Amirebrahimi M."/>
            <person name="Grigoriev I.V."/>
            <person name="Miller A.N."/>
        </authorList>
    </citation>
    <scope>NUCLEOTIDE SEQUENCE [LARGE SCALE GENOMIC DNA]</scope>
    <source>
        <strain evidence="1 2">B22-T-1</strain>
    </source>
</reference>
<keyword evidence="2" id="KW-1185">Reference proteome</keyword>
<proteinExistence type="predicted"/>
<evidence type="ECO:0000313" key="1">
    <source>
        <dbReference type="EMBL" id="PSR79523.1"/>
    </source>
</evidence>
<name>A0A2T2ZYC2_9PEZI</name>